<protein>
    <submittedName>
        <fullName evidence="3">Polysaccharide deacetylase family protein</fullName>
    </submittedName>
</protein>
<dbReference type="Proteomes" id="UP001221189">
    <property type="component" value="Unassembled WGS sequence"/>
</dbReference>
<dbReference type="Pfam" id="PF01522">
    <property type="entry name" value="Polysacc_deac_1"/>
    <property type="match status" value="1"/>
</dbReference>
<dbReference type="InterPro" id="IPR002509">
    <property type="entry name" value="NODB_dom"/>
</dbReference>
<accession>A0ABT5K7S7</accession>
<gene>
    <name evidence="3" type="ORF">PRZ03_00455</name>
</gene>
<evidence type="ECO:0000313" key="3">
    <source>
        <dbReference type="EMBL" id="MDC8770021.1"/>
    </source>
</evidence>
<name>A0ABT5K7S7_9BURK</name>
<sequence>MKTAQALFLATALLNLTASARGAQGQPFQWPKGERAAVSLAYDDALNSQLDNAIPALNRADLRGSFYLTLSSDVVSRRMNEWRAAAAAGHELGNHTLFHQCSRAGSERAWVSEDNDLDKISASQLAAQIRVGNTLLRAIDGKTERSFTAPCTEHLAGGQNYLTLIKGDFVAIKAKVGGVVPDMAQLDPYAVSVFVPLDASGAQLIALVDQAAQAGTMINITFHGIGGDHLSVSTQAHAELLNYLAARRDVFWIDTFVNIMKYVKGMQGVKETGSR</sequence>
<reference evidence="3 4" key="1">
    <citation type="submission" date="2022-10" db="EMBL/GenBank/DDBJ databases">
        <title>Paucibacter sp. hw1 Genome sequencing.</title>
        <authorList>
            <person name="Park S."/>
        </authorList>
    </citation>
    <scope>NUCLEOTIDE SEQUENCE [LARGE SCALE GENOMIC DNA]</scope>
    <source>
        <strain evidence="4">hw1</strain>
    </source>
</reference>
<feature type="signal peptide" evidence="1">
    <location>
        <begin position="1"/>
        <end position="20"/>
    </location>
</feature>
<comment type="caution">
    <text evidence="3">The sequence shown here is derived from an EMBL/GenBank/DDBJ whole genome shotgun (WGS) entry which is preliminary data.</text>
</comment>
<evidence type="ECO:0000313" key="4">
    <source>
        <dbReference type="Proteomes" id="UP001221189"/>
    </source>
</evidence>
<keyword evidence="4" id="KW-1185">Reference proteome</keyword>
<proteinExistence type="predicted"/>
<evidence type="ECO:0000259" key="2">
    <source>
        <dbReference type="Pfam" id="PF01522"/>
    </source>
</evidence>
<feature type="domain" description="NodB homology" evidence="2">
    <location>
        <begin position="34"/>
        <end position="152"/>
    </location>
</feature>
<dbReference type="Gene3D" id="3.20.20.370">
    <property type="entry name" value="Glycoside hydrolase/deacetylase"/>
    <property type="match status" value="1"/>
</dbReference>
<evidence type="ECO:0000256" key="1">
    <source>
        <dbReference type="SAM" id="SignalP"/>
    </source>
</evidence>
<dbReference type="SUPFAM" id="SSF88713">
    <property type="entry name" value="Glycoside hydrolase/deacetylase"/>
    <property type="match status" value="1"/>
</dbReference>
<keyword evidence="1" id="KW-0732">Signal</keyword>
<dbReference type="InterPro" id="IPR011330">
    <property type="entry name" value="Glyco_hydro/deAcase_b/a-brl"/>
</dbReference>
<organism evidence="3 4">
    <name type="scientific">Roseateles albus</name>
    <dbReference type="NCBI Taxonomy" id="2987525"/>
    <lineage>
        <taxon>Bacteria</taxon>
        <taxon>Pseudomonadati</taxon>
        <taxon>Pseudomonadota</taxon>
        <taxon>Betaproteobacteria</taxon>
        <taxon>Burkholderiales</taxon>
        <taxon>Sphaerotilaceae</taxon>
        <taxon>Roseateles</taxon>
    </lineage>
</organism>
<dbReference type="EMBL" id="JAQQXT010000001">
    <property type="protein sequence ID" value="MDC8770021.1"/>
    <property type="molecule type" value="Genomic_DNA"/>
</dbReference>
<feature type="chain" id="PRO_5045644011" evidence="1">
    <location>
        <begin position="21"/>
        <end position="275"/>
    </location>
</feature>